<keyword evidence="6 17" id="KW-0547">Nucleotide-binding</keyword>
<comment type="function">
    <text evidence="14 19">Bifunctional enzyme that catalyzes the epimerization of the S- and R-forms of NAD(P)HX and the dehydration of the S-form of NAD(P)HX at the expense of ADP, which is converted to AMP. This allows the repair of both epimers of NAD(P)HX, a damaged form of NAD(P)H that is a result of enzymatic or heat-dependent hydration.</text>
</comment>
<comment type="catalytic activity">
    <reaction evidence="1 18 19">
        <text>(6R)-NADHX = (6S)-NADHX</text>
        <dbReference type="Rhea" id="RHEA:32215"/>
        <dbReference type="ChEBI" id="CHEBI:64074"/>
        <dbReference type="ChEBI" id="CHEBI:64075"/>
        <dbReference type="EC" id="5.1.99.6"/>
    </reaction>
</comment>
<dbReference type="PROSITE" id="PS51385">
    <property type="entry name" value="YJEF_N"/>
    <property type="match status" value="1"/>
</dbReference>
<reference evidence="22 23" key="1">
    <citation type="submission" date="2020-08" db="EMBL/GenBank/DDBJ databases">
        <title>Bridging the membrane lipid divide: bacteria of the FCB group superphylum have the potential to synthesize archaeal ether lipids.</title>
        <authorList>
            <person name="Villanueva L."/>
            <person name="Von Meijenfeldt F.A.B."/>
            <person name="Westbye A.B."/>
            <person name="Yadav S."/>
            <person name="Hopmans E.C."/>
            <person name="Dutilh B.E."/>
            <person name="Sinninghe Damste J.S."/>
        </authorList>
    </citation>
    <scope>NUCLEOTIDE SEQUENCE [LARGE SCALE GENOMIC DNA]</scope>
    <source>
        <strain evidence="22">NIOZ-UU30</strain>
    </source>
</reference>
<dbReference type="NCBIfam" id="TIGR00196">
    <property type="entry name" value="yjeF_cterm"/>
    <property type="match status" value="1"/>
</dbReference>
<dbReference type="InterPro" id="IPR017953">
    <property type="entry name" value="Carbohydrate_kinase_pred_CS"/>
</dbReference>
<evidence type="ECO:0000259" key="20">
    <source>
        <dbReference type="PROSITE" id="PS51383"/>
    </source>
</evidence>
<dbReference type="Proteomes" id="UP000603434">
    <property type="component" value="Unassembled WGS sequence"/>
</dbReference>
<evidence type="ECO:0000256" key="12">
    <source>
        <dbReference type="ARBA" id="ARBA00023239"/>
    </source>
</evidence>
<comment type="subunit">
    <text evidence="17">Homotetramer.</text>
</comment>
<evidence type="ECO:0000256" key="19">
    <source>
        <dbReference type="PIRNR" id="PIRNR017184"/>
    </source>
</evidence>
<feature type="domain" description="YjeF N-terminal" evidence="21">
    <location>
        <begin position="9"/>
        <end position="221"/>
    </location>
</feature>
<keyword evidence="9 18" id="KW-0630">Potassium</keyword>
<feature type="binding site" evidence="18">
    <location>
        <position position="131"/>
    </location>
    <ligand>
        <name>K(+)</name>
        <dbReference type="ChEBI" id="CHEBI:29103"/>
    </ligand>
</feature>
<feature type="binding site" evidence="17">
    <location>
        <position position="455"/>
    </location>
    <ligand>
        <name>(6S)-NADPHX</name>
        <dbReference type="ChEBI" id="CHEBI:64076"/>
    </ligand>
</feature>
<evidence type="ECO:0000256" key="17">
    <source>
        <dbReference type="HAMAP-Rule" id="MF_01965"/>
    </source>
</evidence>
<evidence type="ECO:0000256" key="11">
    <source>
        <dbReference type="ARBA" id="ARBA00023235"/>
    </source>
</evidence>
<feature type="binding site" evidence="17">
    <location>
        <position position="337"/>
    </location>
    <ligand>
        <name>(6S)-NADPHX</name>
        <dbReference type="ChEBI" id="CHEBI:64076"/>
    </ligand>
</feature>
<evidence type="ECO:0000256" key="16">
    <source>
        <dbReference type="ARBA" id="ARBA00049209"/>
    </source>
</evidence>
<comment type="function">
    <text evidence="17">Catalyzes the dehydration of the S-form of NAD(P)HX at the expense of ADP, which is converted to AMP. Together with NAD(P)HX epimerase, which catalyzes the epimerization of the S- and R-forms, the enzyme allows the repair of both epimers of NAD(P)HX, a damaged form of NAD(P)H that is a result of enzymatic or heat-dependent hydration.</text>
</comment>
<feature type="binding site" evidence="17">
    <location>
        <position position="388"/>
    </location>
    <ligand>
        <name>(6S)-NADPHX</name>
        <dbReference type="ChEBI" id="CHEBI:64076"/>
    </ligand>
</feature>
<comment type="catalytic activity">
    <reaction evidence="2 18 19">
        <text>(6R)-NADPHX = (6S)-NADPHX</text>
        <dbReference type="Rhea" id="RHEA:32227"/>
        <dbReference type="ChEBI" id="CHEBI:64076"/>
        <dbReference type="ChEBI" id="CHEBI:64077"/>
        <dbReference type="EC" id="5.1.99.6"/>
    </reaction>
</comment>
<comment type="caution">
    <text evidence="22">The sequence shown here is derived from an EMBL/GenBank/DDBJ whole genome shotgun (WGS) entry which is preliminary data.</text>
</comment>
<dbReference type="GO" id="GO:0046872">
    <property type="term" value="F:metal ion binding"/>
    <property type="evidence" value="ECO:0007669"/>
    <property type="project" value="UniProtKB-UniRule"/>
</dbReference>
<evidence type="ECO:0000256" key="13">
    <source>
        <dbReference type="ARBA" id="ARBA00023268"/>
    </source>
</evidence>
<evidence type="ECO:0000256" key="6">
    <source>
        <dbReference type="ARBA" id="ARBA00022741"/>
    </source>
</evidence>
<dbReference type="InterPro" id="IPR030677">
    <property type="entry name" value="Nnr"/>
</dbReference>
<dbReference type="GO" id="GO:0052855">
    <property type="term" value="F:ADP-dependent NAD(P)H-hydrate dehydratase activity"/>
    <property type="evidence" value="ECO:0007669"/>
    <property type="project" value="UniProtKB-UniRule"/>
</dbReference>
<evidence type="ECO:0000256" key="8">
    <source>
        <dbReference type="ARBA" id="ARBA00022857"/>
    </source>
</evidence>
<feature type="binding site" evidence="17">
    <location>
        <position position="266"/>
    </location>
    <ligand>
        <name>(6S)-NADPHX</name>
        <dbReference type="ChEBI" id="CHEBI:64076"/>
    </ligand>
</feature>
<comment type="cofactor">
    <cofactor evidence="18 19">
        <name>K(+)</name>
        <dbReference type="ChEBI" id="CHEBI:29103"/>
    </cofactor>
    <text evidence="18 19">Binds 1 potassium ion per subunit.</text>
</comment>
<dbReference type="GO" id="GO:0046496">
    <property type="term" value="P:nicotinamide nucleotide metabolic process"/>
    <property type="evidence" value="ECO:0007669"/>
    <property type="project" value="UniProtKB-UniRule"/>
</dbReference>
<dbReference type="CDD" id="cd01171">
    <property type="entry name" value="YXKO-related"/>
    <property type="match status" value="1"/>
</dbReference>
<protein>
    <recommendedName>
        <fullName evidence="19">Bifunctional NAD(P)H-hydrate repair enzyme</fullName>
    </recommendedName>
    <alternativeName>
        <fullName evidence="19">Nicotinamide nucleotide repair protein</fullName>
    </alternativeName>
    <domain>
        <recommendedName>
            <fullName evidence="19">ADP-dependent (S)-NAD(P)H-hydrate dehydratase</fullName>
            <ecNumber evidence="19">4.2.1.136</ecNumber>
        </recommendedName>
        <alternativeName>
            <fullName evidence="19">ADP-dependent NAD(P)HX dehydratase</fullName>
        </alternativeName>
    </domain>
    <domain>
        <recommendedName>
            <fullName evidence="19">NAD(P)H-hydrate epimerase</fullName>
            <ecNumber evidence="19">5.1.99.6</ecNumber>
        </recommendedName>
    </domain>
</protein>
<keyword evidence="7 17" id="KW-0067">ATP-binding</keyword>
<feature type="domain" description="YjeF C-terminal" evidence="20">
    <location>
        <begin position="231"/>
        <end position="514"/>
    </location>
</feature>
<keyword evidence="10 17" id="KW-0520">NAD</keyword>
<comment type="catalytic activity">
    <reaction evidence="15 17 19">
        <text>(6S)-NADHX + ADP = AMP + phosphate + NADH + H(+)</text>
        <dbReference type="Rhea" id="RHEA:32223"/>
        <dbReference type="ChEBI" id="CHEBI:15378"/>
        <dbReference type="ChEBI" id="CHEBI:43474"/>
        <dbReference type="ChEBI" id="CHEBI:57945"/>
        <dbReference type="ChEBI" id="CHEBI:64074"/>
        <dbReference type="ChEBI" id="CHEBI:456215"/>
        <dbReference type="ChEBI" id="CHEBI:456216"/>
        <dbReference type="EC" id="4.2.1.136"/>
    </reaction>
</comment>
<dbReference type="PROSITE" id="PS51383">
    <property type="entry name" value="YJEF_C_3"/>
    <property type="match status" value="1"/>
</dbReference>
<organism evidence="22 23">
    <name type="scientific">Candidatus Desulfatibia profunda</name>
    <dbReference type="NCBI Taxonomy" id="2841695"/>
    <lineage>
        <taxon>Bacteria</taxon>
        <taxon>Pseudomonadati</taxon>
        <taxon>Thermodesulfobacteriota</taxon>
        <taxon>Desulfobacteria</taxon>
        <taxon>Desulfobacterales</taxon>
        <taxon>Desulfobacterales incertae sedis</taxon>
        <taxon>Candidatus Desulfatibia</taxon>
    </lineage>
</organism>
<evidence type="ECO:0000256" key="3">
    <source>
        <dbReference type="ARBA" id="ARBA00006001"/>
    </source>
</evidence>
<proteinExistence type="inferred from homology"/>
<dbReference type="SUPFAM" id="SSF64153">
    <property type="entry name" value="YjeF N-terminal domain-like"/>
    <property type="match status" value="1"/>
</dbReference>
<sequence length="516" mass="54569">MYLVTAAEMQKMDRSTIESFGIPGLVLMENAGREATRVLLNTFKDIRNKKVGVIAGRGNNGGDGFVIARYLAQKGISVTVYLLAQKTMVKGDAAANLKLLAPVGVPVIEMPDKPSFLESRTALRHQNIWVDAILGTGLKSDVKGYFKEIIEFVNASNKPVLAVDIPSGLNADTGHPCGVCVRAHTTATFAFAKTGQILFPGAAYTGNLEIIDIGIPPHIAESVGPRQHLLTPDMIRNALWPRPPDAHKGHTGHLLTVAGSPGKTGAAAMTALSAMRAGAGLVTLGIPKSLNPVLEVQLIEAMTCPLPETADGTLAESSFDVIKHQFSGKKCLALGPGLGTAGETRKLVHRILQESPIPVVIDADGLNFLAGHTQMLKHLNIPVILTPHPGEMARLMDSTTSEVQKDRINCARGFAVEFNVHVVLKGARTVIAHPDGNVFVNPTGNSGMASGGMGDVLTGLIAGFMTQAYSPESATHVGVYLHGAAADDLAQKSGPYGFLATEVMNAIPRQIKKFTS</sequence>
<dbReference type="Pfam" id="PF01256">
    <property type="entry name" value="Carb_kinase"/>
    <property type="match status" value="1"/>
</dbReference>
<feature type="binding site" evidence="18">
    <location>
        <position position="164"/>
    </location>
    <ligand>
        <name>(6S)-NADPHX</name>
        <dbReference type="ChEBI" id="CHEBI:64076"/>
    </ligand>
</feature>
<dbReference type="AlphaFoldDB" id="A0A8J6NVJ3"/>
<feature type="binding site" evidence="18">
    <location>
        <begin position="59"/>
        <end position="63"/>
    </location>
    <ligand>
        <name>(6S)-NADPHX</name>
        <dbReference type="ChEBI" id="CHEBI:64076"/>
    </ligand>
</feature>
<dbReference type="Gene3D" id="3.40.50.10260">
    <property type="entry name" value="YjeF N-terminal domain"/>
    <property type="match status" value="1"/>
</dbReference>
<feature type="binding site" evidence="17">
    <location>
        <begin position="425"/>
        <end position="429"/>
    </location>
    <ligand>
        <name>AMP</name>
        <dbReference type="ChEBI" id="CHEBI:456215"/>
    </ligand>
</feature>
<evidence type="ECO:0000256" key="7">
    <source>
        <dbReference type="ARBA" id="ARBA00022840"/>
    </source>
</evidence>
<dbReference type="SUPFAM" id="SSF53613">
    <property type="entry name" value="Ribokinase-like"/>
    <property type="match status" value="1"/>
</dbReference>
<keyword evidence="8 17" id="KW-0521">NADP</keyword>
<evidence type="ECO:0000256" key="10">
    <source>
        <dbReference type="ARBA" id="ARBA00023027"/>
    </source>
</evidence>
<dbReference type="InterPro" id="IPR004443">
    <property type="entry name" value="YjeF_N_dom"/>
</dbReference>
<evidence type="ECO:0000313" key="22">
    <source>
        <dbReference type="EMBL" id="MBC8360768.1"/>
    </source>
</evidence>
<dbReference type="InterPro" id="IPR036652">
    <property type="entry name" value="YjeF_N_dom_sf"/>
</dbReference>
<dbReference type="EC" id="4.2.1.136" evidence="19"/>
<keyword evidence="11 18" id="KW-0413">Isomerase</keyword>
<feature type="binding site" evidence="18">
    <location>
        <position position="60"/>
    </location>
    <ligand>
        <name>K(+)</name>
        <dbReference type="ChEBI" id="CHEBI:29103"/>
    </ligand>
</feature>
<comment type="similarity">
    <text evidence="18">Belongs to the NnrE/AIBP family.</text>
</comment>
<evidence type="ECO:0000256" key="15">
    <source>
        <dbReference type="ARBA" id="ARBA00048238"/>
    </source>
</evidence>
<evidence type="ECO:0000256" key="18">
    <source>
        <dbReference type="HAMAP-Rule" id="MF_01966"/>
    </source>
</evidence>
<evidence type="ECO:0000256" key="5">
    <source>
        <dbReference type="ARBA" id="ARBA00022723"/>
    </source>
</evidence>
<comment type="cofactor">
    <cofactor evidence="17">
        <name>Mg(2+)</name>
        <dbReference type="ChEBI" id="CHEBI:18420"/>
    </cofactor>
</comment>
<dbReference type="HAMAP" id="MF_01965">
    <property type="entry name" value="NADHX_dehydratase"/>
    <property type="match status" value="1"/>
</dbReference>
<comment type="similarity">
    <text evidence="17">Belongs to the NnrD/CARKD family.</text>
</comment>
<evidence type="ECO:0000259" key="21">
    <source>
        <dbReference type="PROSITE" id="PS51385"/>
    </source>
</evidence>
<evidence type="ECO:0000256" key="2">
    <source>
        <dbReference type="ARBA" id="ARBA00000909"/>
    </source>
</evidence>
<comment type="similarity">
    <text evidence="4 19">In the C-terminal section; belongs to the NnrD/CARKD family.</text>
</comment>
<dbReference type="Pfam" id="PF03853">
    <property type="entry name" value="YjeF_N"/>
    <property type="match status" value="1"/>
</dbReference>
<comment type="similarity">
    <text evidence="3 19">In the N-terminal section; belongs to the NnrE/AIBP family.</text>
</comment>
<dbReference type="HAMAP" id="MF_01966">
    <property type="entry name" value="NADHX_epimerase"/>
    <property type="match status" value="1"/>
</dbReference>
<evidence type="ECO:0000256" key="14">
    <source>
        <dbReference type="ARBA" id="ARBA00025153"/>
    </source>
</evidence>
<keyword evidence="12 17" id="KW-0456">Lyase</keyword>
<dbReference type="PIRSF" id="PIRSF017184">
    <property type="entry name" value="Nnr"/>
    <property type="match status" value="1"/>
</dbReference>
<dbReference type="Gene3D" id="3.40.1190.20">
    <property type="match status" value="1"/>
</dbReference>
<name>A0A8J6NVJ3_9BACT</name>
<comment type="catalytic activity">
    <reaction evidence="16 17 19">
        <text>(6S)-NADPHX + ADP = AMP + phosphate + NADPH + H(+)</text>
        <dbReference type="Rhea" id="RHEA:32235"/>
        <dbReference type="ChEBI" id="CHEBI:15378"/>
        <dbReference type="ChEBI" id="CHEBI:43474"/>
        <dbReference type="ChEBI" id="CHEBI:57783"/>
        <dbReference type="ChEBI" id="CHEBI:64076"/>
        <dbReference type="ChEBI" id="CHEBI:456215"/>
        <dbReference type="ChEBI" id="CHEBI:456216"/>
        <dbReference type="EC" id="4.2.1.136"/>
    </reaction>
</comment>
<dbReference type="EMBL" id="JACNJH010000104">
    <property type="protein sequence ID" value="MBC8360768.1"/>
    <property type="molecule type" value="Genomic_DNA"/>
</dbReference>
<comment type="function">
    <text evidence="18">Catalyzes the epimerization of the S- and R-forms of NAD(P)HX, a damaged form of NAD(P)H that is a result of enzymatic or heat-dependent hydration. This is a prerequisite for the S-specific NAD(P)H-hydrate dehydratase to allow the repair of both epimers of NAD(P)HX.</text>
</comment>
<accession>A0A8J6NVJ3</accession>
<dbReference type="NCBIfam" id="TIGR00197">
    <property type="entry name" value="yjeF_nterm"/>
    <property type="match status" value="1"/>
</dbReference>
<feature type="binding site" evidence="18">
    <location>
        <position position="167"/>
    </location>
    <ligand>
        <name>K(+)</name>
        <dbReference type="ChEBI" id="CHEBI:29103"/>
    </ligand>
</feature>
<feature type="binding site" evidence="18">
    <location>
        <begin position="135"/>
        <end position="141"/>
    </location>
    <ligand>
        <name>(6S)-NADPHX</name>
        <dbReference type="ChEBI" id="CHEBI:64076"/>
    </ligand>
</feature>
<dbReference type="GO" id="GO:0110051">
    <property type="term" value="P:metabolite repair"/>
    <property type="evidence" value="ECO:0007669"/>
    <property type="project" value="TreeGrafter"/>
</dbReference>
<dbReference type="InterPro" id="IPR029056">
    <property type="entry name" value="Ribokinase-like"/>
</dbReference>
<evidence type="ECO:0000256" key="9">
    <source>
        <dbReference type="ARBA" id="ARBA00022958"/>
    </source>
</evidence>
<evidence type="ECO:0000313" key="23">
    <source>
        <dbReference type="Proteomes" id="UP000603434"/>
    </source>
</evidence>
<keyword evidence="5 18" id="KW-0479">Metal-binding</keyword>
<dbReference type="GO" id="GO:0052856">
    <property type="term" value="F:NAD(P)HX epimerase activity"/>
    <property type="evidence" value="ECO:0007669"/>
    <property type="project" value="UniProtKB-UniRule"/>
</dbReference>
<dbReference type="InterPro" id="IPR000631">
    <property type="entry name" value="CARKD"/>
</dbReference>
<dbReference type="EC" id="5.1.99.6" evidence="19"/>
<dbReference type="PANTHER" id="PTHR12592">
    <property type="entry name" value="ATP-DEPENDENT (S)-NAD(P)H-HYDRATE DEHYDRATASE FAMILY MEMBER"/>
    <property type="match status" value="1"/>
</dbReference>
<comment type="caution">
    <text evidence="18">Lacks conserved residue(s) required for the propagation of feature annotation.</text>
</comment>
<gene>
    <name evidence="17" type="primary">nnrD</name>
    <name evidence="18" type="synonym">nnrE</name>
    <name evidence="22" type="ORF">H8E23_05175</name>
</gene>
<evidence type="ECO:0000256" key="1">
    <source>
        <dbReference type="ARBA" id="ARBA00000013"/>
    </source>
</evidence>
<evidence type="ECO:0000256" key="4">
    <source>
        <dbReference type="ARBA" id="ARBA00009524"/>
    </source>
</evidence>
<dbReference type="PANTHER" id="PTHR12592:SF0">
    <property type="entry name" value="ATP-DEPENDENT (S)-NAD(P)H-HYDRATE DEHYDRATASE"/>
    <property type="match status" value="1"/>
</dbReference>
<feature type="binding site" evidence="17">
    <location>
        <position position="454"/>
    </location>
    <ligand>
        <name>AMP</name>
        <dbReference type="ChEBI" id="CHEBI:456215"/>
    </ligand>
</feature>
<keyword evidence="13" id="KW-0511">Multifunctional enzyme</keyword>
<dbReference type="GO" id="GO:0005524">
    <property type="term" value="F:ATP binding"/>
    <property type="evidence" value="ECO:0007669"/>
    <property type="project" value="UniProtKB-UniRule"/>
</dbReference>
<dbReference type="PROSITE" id="PS01050">
    <property type="entry name" value="YJEF_C_2"/>
    <property type="match status" value="1"/>
</dbReference>